<evidence type="ECO:0000313" key="1">
    <source>
        <dbReference type="EMBL" id="JAC56443.1"/>
    </source>
</evidence>
<name>A0A034WRP7_BACDO</name>
<dbReference type="AlphaFoldDB" id="A0A034WRP7"/>
<reference evidence="1" key="1">
    <citation type="journal article" date="2014" name="BMC Genomics">
        <title>Characterizing the developmental transcriptome of the oriental fruit fly, Bactrocera dorsalis (Diptera: Tephritidae) through comparative genomic analysis with Drosophila melanogaster utilizing modENCODE datasets.</title>
        <authorList>
            <person name="Geib S.M."/>
            <person name="Calla B."/>
            <person name="Hall B."/>
            <person name="Hou S."/>
            <person name="Manoukis N.C."/>
        </authorList>
    </citation>
    <scope>NUCLEOTIDE SEQUENCE</scope>
    <source>
        <strain evidence="1">Punador</strain>
    </source>
</reference>
<organism evidence="1">
    <name type="scientific">Bactrocera dorsalis</name>
    <name type="common">Oriental fruit fly</name>
    <name type="synonym">Dacus dorsalis</name>
    <dbReference type="NCBI Taxonomy" id="27457"/>
    <lineage>
        <taxon>Eukaryota</taxon>
        <taxon>Metazoa</taxon>
        <taxon>Ecdysozoa</taxon>
        <taxon>Arthropoda</taxon>
        <taxon>Hexapoda</taxon>
        <taxon>Insecta</taxon>
        <taxon>Pterygota</taxon>
        <taxon>Neoptera</taxon>
        <taxon>Endopterygota</taxon>
        <taxon>Diptera</taxon>
        <taxon>Brachycera</taxon>
        <taxon>Muscomorpha</taxon>
        <taxon>Tephritoidea</taxon>
        <taxon>Tephritidae</taxon>
        <taxon>Bactrocera</taxon>
        <taxon>Bactrocera</taxon>
    </lineage>
</organism>
<proteinExistence type="predicted"/>
<sequence length="260" mass="28252">MLNFVSFLHLQNRREKHTKIDDTNYKYQTNHNHNNKTHKNIKKLLHKTSEEQPTPVSYLKFHNADHHASADSPADAAPAAATAWCCSHSGAREFCRCSGDDRCAAGTPCAATRCCRCCSAQCASARLWRTPTLPGCCGATAARRFPFCRLSTGICPIRQQLQWAHGAALGRVSALDCPDCRLTVCQQENSACCPPCCTAASATDCSNASCNNNCYECCSTVLTKQLPTTTISKLSSTKPCSLTPFQMKLKMLTGAATNCC</sequence>
<dbReference type="EMBL" id="GAKP01002509">
    <property type="protein sequence ID" value="JAC56443.1"/>
    <property type="molecule type" value="Transcribed_RNA"/>
</dbReference>
<accession>A0A034WRP7</accession>
<protein>
    <submittedName>
        <fullName evidence="1">Uncharacterized protein</fullName>
    </submittedName>
</protein>